<dbReference type="Pfam" id="PF00069">
    <property type="entry name" value="Pkinase"/>
    <property type="match status" value="1"/>
</dbReference>
<dbReference type="InterPro" id="IPR017441">
    <property type="entry name" value="Protein_kinase_ATP_BS"/>
</dbReference>
<dbReference type="InterPro" id="IPR032675">
    <property type="entry name" value="LRR_dom_sf"/>
</dbReference>
<keyword evidence="8 16" id="KW-0418">Kinase</keyword>
<reference evidence="16" key="1">
    <citation type="journal article" date="2019" name="Sci. Rep.">
        <title>Draft genome of Tanacetum cinerariifolium, the natural source of mosquito coil.</title>
        <authorList>
            <person name="Yamashiro T."/>
            <person name="Shiraishi A."/>
            <person name="Satake H."/>
            <person name="Nakayama K."/>
        </authorList>
    </citation>
    <scope>NUCLEOTIDE SEQUENCE</scope>
</reference>
<evidence type="ECO:0000256" key="6">
    <source>
        <dbReference type="ARBA" id="ARBA00022737"/>
    </source>
</evidence>
<evidence type="ECO:0000256" key="2">
    <source>
        <dbReference type="ARBA" id="ARBA00022614"/>
    </source>
</evidence>
<dbReference type="InterPro" id="IPR001611">
    <property type="entry name" value="Leu-rich_rpt"/>
</dbReference>
<dbReference type="InterPro" id="IPR000719">
    <property type="entry name" value="Prot_kinase_dom"/>
</dbReference>
<organism evidence="16">
    <name type="scientific">Tanacetum cinerariifolium</name>
    <name type="common">Dalmatian daisy</name>
    <name type="synonym">Chrysanthemum cinerariifolium</name>
    <dbReference type="NCBI Taxonomy" id="118510"/>
    <lineage>
        <taxon>Eukaryota</taxon>
        <taxon>Viridiplantae</taxon>
        <taxon>Streptophyta</taxon>
        <taxon>Embryophyta</taxon>
        <taxon>Tracheophyta</taxon>
        <taxon>Spermatophyta</taxon>
        <taxon>Magnoliopsida</taxon>
        <taxon>eudicotyledons</taxon>
        <taxon>Gunneridae</taxon>
        <taxon>Pentapetalae</taxon>
        <taxon>asterids</taxon>
        <taxon>campanulids</taxon>
        <taxon>Asterales</taxon>
        <taxon>Asteraceae</taxon>
        <taxon>Asteroideae</taxon>
        <taxon>Anthemideae</taxon>
        <taxon>Anthemidinae</taxon>
        <taxon>Tanacetum</taxon>
    </lineage>
</organism>
<dbReference type="InterPro" id="IPR008271">
    <property type="entry name" value="Ser/Thr_kinase_AS"/>
</dbReference>
<keyword evidence="11" id="KW-0472">Membrane</keyword>
<name>A0A699JE39_TANCI</name>
<keyword evidence="6" id="KW-0677">Repeat</keyword>
<feature type="domain" description="Protein kinase" evidence="15">
    <location>
        <begin position="392"/>
        <end position="582"/>
    </location>
</feature>
<dbReference type="EMBL" id="BKCJ010403301">
    <property type="protein sequence ID" value="GFA31589.1"/>
    <property type="molecule type" value="Genomic_DNA"/>
</dbReference>
<comment type="caution">
    <text evidence="16">The sequence shown here is derived from an EMBL/GenBank/DDBJ whole genome shotgun (WGS) entry which is preliminary data.</text>
</comment>
<evidence type="ECO:0000256" key="10">
    <source>
        <dbReference type="ARBA" id="ARBA00022989"/>
    </source>
</evidence>
<dbReference type="InterPro" id="IPR013103">
    <property type="entry name" value="RVT_2"/>
</dbReference>
<dbReference type="PROSITE" id="PS00107">
    <property type="entry name" value="PROTEIN_KINASE_ATP"/>
    <property type="match status" value="1"/>
</dbReference>
<evidence type="ECO:0000256" key="7">
    <source>
        <dbReference type="ARBA" id="ARBA00022741"/>
    </source>
</evidence>
<keyword evidence="7 14" id="KW-0547">Nucleotide-binding</keyword>
<dbReference type="GO" id="GO:0004672">
    <property type="term" value="F:protein kinase activity"/>
    <property type="evidence" value="ECO:0007669"/>
    <property type="project" value="InterPro"/>
</dbReference>
<feature type="non-terminal residue" evidence="16">
    <location>
        <position position="1"/>
    </location>
</feature>
<proteinExistence type="predicted"/>
<evidence type="ECO:0000256" key="9">
    <source>
        <dbReference type="ARBA" id="ARBA00022840"/>
    </source>
</evidence>
<keyword evidence="5" id="KW-0732">Signal</keyword>
<evidence type="ECO:0000256" key="3">
    <source>
        <dbReference type="ARBA" id="ARBA00022679"/>
    </source>
</evidence>
<dbReference type="PROSITE" id="PS00108">
    <property type="entry name" value="PROTEIN_KINASE_ST"/>
    <property type="match status" value="1"/>
</dbReference>
<sequence>FKTKRDANGNIIKHKARLVAKGYIQEHGIDIEEVFAPVARMETIRLLLTIAANNKWEVHHFDVKSAFLHEDLKEEVYVTQSEGFVEKQDQGKVYRLIKALYRLRQAPCAWNIKLDNTLKSLGFKKCALEQAIYTKTSKDSTLLIGVYVDDLIITGTPKKEIDKFKAQMEEKFEMRDNQLFGSLPSSIGSLAGLTDLDLQSNRFKGKIPSTIGHIPSSLGNCKELNGLELSDNRLSGKIPKQLFQLPSLTNFLDISYNNMSGLIPLEIKDLKMLSALYLSYNNFSGTITSSLGECSSLTELYLNGHIFQGIIPSLFTSLGGLKGEVPVVGVFANASAFSISGNNRLCGGLVTLKLIKCKEKGSNKKSQPSQSLGNERFLKVSYNQLLKATEGFSIANFIGEGGFSYVYKGILDYNGEKSVAVKVLHLQNKGAHQSFLAECNDFKALVYEFMPNESVHDWLHSSAYTSKLNLLQRISILRDVAIKLDYLHNRYQTMIIHRDLKPSNILLDADMVAHVGDFGLAQLLEYGIGSYMTSGGDVYSFGISLLEVTTGKNPADYMFNDGLSLHKFAYMALPDHVVLENL</sequence>
<protein>
    <submittedName>
        <fullName evidence="16">Protein kinase-like domain-containing protein</fullName>
    </submittedName>
</protein>
<evidence type="ECO:0000256" key="5">
    <source>
        <dbReference type="ARBA" id="ARBA00022729"/>
    </source>
</evidence>
<dbReference type="SUPFAM" id="SSF56672">
    <property type="entry name" value="DNA/RNA polymerases"/>
    <property type="match status" value="1"/>
</dbReference>
<keyword evidence="12" id="KW-0675">Receptor</keyword>
<dbReference type="FunFam" id="3.80.10.10:FF:000041">
    <property type="entry name" value="LRR receptor-like serine/threonine-protein kinase ERECTA"/>
    <property type="match status" value="1"/>
</dbReference>
<keyword evidence="4" id="KW-0812">Transmembrane</keyword>
<dbReference type="GO" id="GO:0005524">
    <property type="term" value="F:ATP binding"/>
    <property type="evidence" value="ECO:0007669"/>
    <property type="project" value="UniProtKB-UniRule"/>
</dbReference>
<dbReference type="Gene3D" id="1.10.510.10">
    <property type="entry name" value="Transferase(Phosphotransferase) domain 1"/>
    <property type="match status" value="2"/>
</dbReference>
<evidence type="ECO:0000256" key="1">
    <source>
        <dbReference type="ARBA" id="ARBA00004479"/>
    </source>
</evidence>
<evidence type="ECO:0000256" key="13">
    <source>
        <dbReference type="ARBA" id="ARBA00023180"/>
    </source>
</evidence>
<dbReference type="SMART" id="SM00220">
    <property type="entry name" value="S_TKc"/>
    <property type="match status" value="1"/>
</dbReference>
<keyword evidence="2" id="KW-0433">Leucine-rich repeat</keyword>
<dbReference type="SUPFAM" id="SSF56112">
    <property type="entry name" value="Protein kinase-like (PK-like)"/>
    <property type="match status" value="1"/>
</dbReference>
<keyword evidence="9 14" id="KW-0067">ATP-binding</keyword>
<evidence type="ECO:0000256" key="4">
    <source>
        <dbReference type="ARBA" id="ARBA00022692"/>
    </source>
</evidence>
<keyword evidence="3" id="KW-0808">Transferase</keyword>
<evidence type="ECO:0000259" key="15">
    <source>
        <dbReference type="PROSITE" id="PS50011"/>
    </source>
</evidence>
<dbReference type="GO" id="GO:0016020">
    <property type="term" value="C:membrane"/>
    <property type="evidence" value="ECO:0007669"/>
    <property type="project" value="UniProtKB-SubCell"/>
</dbReference>
<dbReference type="PROSITE" id="PS50011">
    <property type="entry name" value="PROTEIN_KINASE_DOM"/>
    <property type="match status" value="1"/>
</dbReference>
<dbReference type="Pfam" id="PF00560">
    <property type="entry name" value="LRR_1"/>
    <property type="match status" value="2"/>
</dbReference>
<evidence type="ECO:0000256" key="12">
    <source>
        <dbReference type="ARBA" id="ARBA00023170"/>
    </source>
</evidence>
<evidence type="ECO:0000256" key="11">
    <source>
        <dbReference type="ARBA" id="ARBA00023136"/>
    </source>
</evidence>
<gene>
    <name evidence="16" type="ORF">Tci_603561</name>
</gene>
<dbReference type="InterPro" id="IPR043502">
    <property type="entry name" value="DNA/RNA_pol_sf"/>
</dbReference>
<dbReference type="Gene3D" id="3.30.200.20">
    <property type="entry name" value="Phosphorylase Kinase, domain 1"/>
    <property type="match status" value="1"/>
</dbReference>
<accession>A0A699JE39</accession>
<comment type="subcellular location">
    <subcellularLocation>
        <location evidence="1">Membrane</location>
        <topology evidence="1">Single-pass type I membrane protein</topology>
    </subcellularLocation>
</comment>
<evidence type="ECO:0000256" key="8">
    <source>
        <dbReference type="ARBA" id="ARBA00022777"/>
    </source>
</evidence>
<dbReference type="AlphaFoldDB" id="A0A699JE39"/>
<keyword evidence="10" id="KW-1133">Transmembrane helix</keyword>
<evidence type="ECO:0000313" key="16">
    <source>
        <dbReference type="EMBL" id="GFA31589.1"/>
    </source>
</evidence>
<evidence type="ECO:0000256" key="14">
    <source>
        <dbReference type="PROSITE-ProRule" id="PRU10141"/>
    </source>
</evidence>
<keyword evidence="13" id="KW-0325">Glycoprotein</keyword>
<dbReference type="PANTHER" id="PTHR27000:SF777">
    <property type="entry name" value="PROTEIN KINASE DOMAIN-CONTAINING PROTEIN"/>
    <property type="match status" value="1"/>
</dbReference>
<dbReference type="Pfam" id="PF07727">
    <property type="entry name" value="RVT_2"/>
    <property type="match status" value="1"/>
</dbReference>
<dbReference type="InterPro" id="IPR011009">
    <property type="entry name" value="Kinase-like_dom_sf"/>
</dbReference>
<dbReference type="SUPFAM" id="SSF52058">
    <property type="entry name" value="L domain-like"/>
    <property type="match status" value="1"/>
</dbReference>
<feature type="binding site" evidence="14">
    <location>
        <position position="422"/>
    </location>
    <ligand>
        <name>ATP</name>
        <dbReference type="ChEBI" id="CHEBI:30616"/>
    </ligand>
</feature>
<dbReference type="PANTHER" id="PTHR27000">
    <property type="entry name" value="LEUCINE-RICH REPEAT RECEPTOR-LIKE PROTEIN KINASE FAMILY PROTEIN-RELATED"/>
    <property type="match status" value="1"/>
</dbReference>
<dbReference type="Gene3D" id="3.80.10.10">
    <property type="entry name" value="Ribonuclease Inhibitor"/>
    <property type="match status" value="1"/>
</dbReference>